<protein>
    <recommendedName>
        <fullName evidence="2 3">Single-stranded DNA-binding protein</fullName>
        <shortName evidence="2">SSB</shortName>
    </recommendedName>
</protein>
<dbReference type="CDD" id="cd04496">
    <property type="entry name" value="SSB_OBF"/>
    <property type="match status" value="1"/>
</dbReference>
<dbReference type="SUPFAM" id="SSF50249">
    <property type="entry name" value="Nucleic acid-binding proteins"/>
    <property type="match status" value="1"/>
</dbReference>
<keyword evidence="2" id="KW-0233">DNA recombination</keyword>
<keyword evidence="1 2" id="KW-0238">DNA-binding</keyword>
<reference evidence="5 6" key="1">
    <citation type="journal article" date="2020" name="Arch. Microbiol.">
        <title>The genome sequence of the giant phototrophic gammaproteobacterium Thiospirillum jenense gives insight into its physiological properties and phylogenetic relationships.</title>
        <authorList>
            <person name="Imhoff J.F."/>
            <person name="Meyer T.E."/>
            <person name="Kyndt J.A."/>
        </authorList>
    </citation>
    <scope>NUCLEOTIDE SEQUENCE [LARGE SCALE GENOMIC DNA]</scope>
    <source>
        <strain evidence="5 6">DSM 216</strain>
    </source>
</reference>
<dbReference type="GO" id="GO:0006281">
    <property type="term" value="P:DNA repair"/>
    <property type="evidence" value="ECO:0007669"/>
    <property type="project" value="UniProtKB-UniRule"/>
</dbReference>
<keyword evidence="2" id="KW-0227">DNA damage</keyword>
<accession>A0A839HF94</accession>
<dbReference type="HAMAP" id="MF_00984">
    <property type="entry name" value="SSB"/>
    <property type="match status" value="1"/>
</dbReference>
<feature type="region of interest" description="Disordered" evidence="4">
    <location>
        <begin position="113"/>
        <end position="209"/>
    </location>
</feature>
<dbReference type="EMBL" id="JABVCQ010000010">
    <property type="protein sequence ID" value="MBB1125837.1"/>
    <property type="molecule type" value="Genomic_DNA"/>
</dbReference>
<dbReference type="GO" id="GO:0009295">
    <property type="term" value="C:nucleoid"/>
    <property type="evidence" value="ECO:0007669"/>
    <property type="project" value="TreeGrafter"/>
</dbReference>
<name>A0A839HF94_9GAMM</name>
<evidence type="ECO:0000256" key="1">
    <source>
        <dbReference type="ARBA" id="ARBA00023125"/>
    </source>
</evidence>
<organism evidence="5 6">
    <name type="scientific">Thiospirillum jenense</name>
    <dbReference type="NCBI Taxonomy" id="1653858"/>
    <lineage>
        <taxon>Bacteria</taxon>
        <taxon>Pseudomonadati</taxon>
        <taxon>Pseudomonadota</taxon>
        <taxon>Gammaproteobacteria</taxon>
        <taxon>Chromatiales</taxon>
        <taxon>Chromatiaceae</taxon>
        <taxon>Thiospirillum</taxon>
    </lineage>
</organism>
<dbReference type="Pfam" id="PF00436">
    <property type="entry name" value="SSB"/>
    <property type="match status" value="1"/>
</dbReference>
<dbReference type="AlphaFoldDB" id="A0A839HF94"/>
<feature type="short sequence motif" description="Important for interaction with partner proteins" evidence="2">
    <location>
        <begin position="204"/>
        <end position="209"/>
    </location>
</feature>
<proteinExistence type="inferred from homology"/>
<evidence type="ECO:0000256" key="3">
    <source>
        <dbReference type="RuleBase" id="RU000524"/>
    </source>
</evidence>
<dbReference type="InterPro" id="IPR000424">
    <property type="entry name" value="Primosome_PriB/ssb"/>
</dbReference>
<comment type="subunit">
    <text evidence="2">Homotetramer.</text>
</comment>
<dbReference type="PROSITE" id="PS50935">
    <property type="entry name" value="SSB"/>
    <property type="match status" value="1"/>
</dbReference>
<dbReference type="GO" id="GO:0006310">
    <property type="term" value="P:DNA recombination"/>
    <property type="evidence" value="ECO:0007669"/>
    <property type="project" value="UniProtKB-UniRule"/>
</dbReference>
<keyword evidence="2" id="KW-0234">DNA repair</keyword>
<dbReference type="InterPro" id="IPR012340">
    <property type="entry name" value="NA-bd_OB-fold"/>
</dbReference>
<dbReference type="Proteomes" id="UP000548632">
    <property type="component" value="Unassembled WGS sequence"/>
</dbReference>
<dbReference type="GO" id="GO:0006260">
    <property type="term" value="P:DNA replication"/>
    <property type="evidence" value="ECO:0007669"/>
    <property type="project" value="UniProtKB-UniRule"/>
</dbReference>
<comment type="function">
    <text evidence="2">Plays an important role in DNA replication, recombination and repair. Binds to ssDNA and to an array of partner proteins to recruit them to their sites of action during DNA metabolism.</text>
</comment>
<gene>
    <name evidence="5" type="primary">ssb</name>
    <name evidence="5" type="ORF">HUK38_06265</name>
</gene>
<comment type="caution">
    <text evidence="5">The sequence shown here is derived from an EMBL/GenBank/DDBJ whole genome shotgun (WGS) entry which is preliminary data.</text>
</comment>
<dbReference type="InterPro" id="IPR011344">
    <property type="entry name" value="ssDNA-bd"/>
</dbReference>
<keyword evidence="6" id="KW-1185">Reference proteome</keyword>
<evidence type="ECO:0000313" key="5">
    <source>
        <dbReference type="EMBL" id="MBB1125837.1"/>
    </source>
</evidence>
<evidence type="ECO:0000313" key="6">
    <source>
        <dbReference type="Proteomes" id="UP000548632"/>
    </source>
</evidence>
<dbReference type="PANTHER" id="PTHR10302:SF27">
    <property type="entry name" value="SINGLE-STRANDED DNA-BINDING PROTEIN"/>
    <property type="match status" value="1"/>
</dbReference>
<comment type="caution">
    <text evidence="2">Lacks conserved residue(s) required for the propagation of feature annotation.</text>
</comment>
<evidence type="ECO:0000256" key="4">
    <source>
        <dbReference type="SAM" id="MobiDB-lite"/>
    </source>
</evidence>
<dbReference type="Gene3D" id="2.40.50.140">
    <property type="entry name" value="Nucleic acid-binding proteins"/>
    <property type="match status" value="1"/>
</dbReference>
<dbReference type="NCBIfam" id="TIGR00621">
    <property type="entry name" value="ssb"/>
    <property type="match status" value="1"/>
</dbReference>
<dbReference type="RefSeq" id="WP_182583467.1">
    <property type="nucleotide sequence ID" value="NZ_JABVCQ010000010.1"/>
</dbReference>
<keyword evidence="2" id="KW-0235">DNA replication</keyword>
<feature type="compositionally biased region" description="Pro residues" evidence="4">
    <location>
        <begin position="131"/>
        <end position="168"/>
    </location>
</feature>
<evidence type="ECO:0000256" key="2">
    <source>
        <dbReference type="HAMAP-Rule" id="MF_00984"/>
    </source>
</evidence>
<dbReference type="GO" id="GO:0003697">
    <property type="term" value="F:single-stranded DNA binding"/>
    <property type="evidence" value="ECO:0007669"/>
    <property type="project" value="UniProtKB-UniRule"/>
</dbReference>
<dbReference type="PANTHER" id="PTHR10302">
    <property type="entry name" value="SINGLE-STRANDED DNA-BINDING PROTEIN"/>
    <property type="match status" value="1"/>
</dbReference>
<sequence>MATRGINKVILIGHLGKDPDVRYFPSGDAVANFNLATSEAWRDRNTGELQERTEWHRVAIFGKAAEVAKQYLRKGSKVYIEGKLRTRKWQTADGQDRYTTEVVVDIGGTMQLLDSRSSGSSEFEASDQFTTPPPPYAAPVQPAPPPVQPAPPPVQSAPAPVQPAPAPAPQSAYGRHLDPNFTDATPVPPLPTRQPMTSEAAPFDDDIPF</sequence>